<sequence>MELINVICHWAMYEDTIDLKKPPNWILEYFNHKYPEESLEFSMDFLCILGKFQKYPETKVYVPIKNVGKIADVFGLLD</sequence>
<dbReference type="Proteomes" id="UP000536195">
    <property type="component" value="Unassembled WGS sequence"/>
</dbReference>
<evidence type="ECO:0000313" key="12">
    <source>
        <dbReference type="Proteomes" id="UP000536195"/>
    </source>
</evidence>
<dbReference type="Proteomes" id="UP000571751">
    <property type="component" value="Unassembled WGS sequence"/>
</dbReference>
<evidence type="ECO:0000313" key="2">
    <source>
        <dbReference type="EMBL" id="MBA2840849.1"/>
    </source>
</evidence>
<dbReference type="EMBL" id="JACDUM010000004">
    <property type="protein sequence ID" value="MBA2860925.1"/>
    <property type="molecule type" value="Genomic_DNA"/>
</dbReference>
<dbReference type="KEGG" id="mmad:MMJJ_05860"/>
<reference evidence="1" key="2">
    <citation type="submission" date="2018-02" db="EMBL/GenBank/DDBJ databases">
        <title>Complete genome sequence of the Methanococcus maripaludis type strain JJ (DSM 2067), a model for selenoprotein synthesis in Archaea.</title>
        <authorList>
            <person name="Poehlein A."/>
            <person name="Heym D."/>
            <person name="Quitzke V."/>
            <person name="Fersch J."/>
            <person name="Daniel R."/>
            <person name="Rother M."/>
        </authorList>
    </citation>
    <scope>NUCLEOTIDE SEQUENCE [LARGE SCALE GENOMIC DNA]</scope>
    <source>
        <strain evidence="1">DSM 2067</strain>
    </source>
</reference>
<dbReference type="EMBL" id="CP026606">
    <property type="protein sequence ID" value="AVB76002.1"/>
    <property type="molecule type" value="Genomic_DNA"/>
</dbReference>
<dbReference type="EMBL" id="JACHEC010000002">
    <property type="protein sequence ID" value="MBB6401625.1"/>
    <property type="molecule type" value="Genomic_DNA"/>
</dbReference>
<organism evidence="1 10">
    <name type="scientific">Methanococcus maripaludis</name>
    <name type="common">Methanococcus deltae</name>
    <dbReference type="NCBI Taxonomy" id="39152"/>
    <lineage>
        <taxon>Archaea</taxon>
        <taxon>Methanobacteriati</taxon>
        <taxon>Methanobacteriota</taxon>
        <taxon>Methanomada group</taxon>
        <taxon>Methanococci</taxon>
        <taxon>Methanococcales</taxon>
        <taxon>Methanococcaceae</taxon>
        <taxon>Methanococcus</taxon>
    </lineage>
</organism>
<dbReference type="AlphaFoldDB" id="A0A2L1C9E0"/>
<evidence type="ECO:0000313" key="3">
    <source>
        <dbReference type="EMBL" id="MBA2846272.1"/>
    </source>
</evidence>
<dbReference type="GeneID" id="36101678"/>
<accession>A0A2L1C9E0</accession>
<evidence type="ECO:0000313" key="18">
    <source>
        <dbReference type="Proteomes" id="UP000590564"/>
    </source>
</evidence>
<dbReference type="EMBL" id="JACDUP010000002">
    <property type="protein sequence ID" value="MBA2868968.1"/>
    <property type="molecule type" value="Genomic_DNA"/>
</dbReference>
<dbReference type="Proteomes" id="UP000563838">
    <property type="component" value="Unassembled WGS sequence"/>
</dbReference>
<dbReference type="Proteomes" id="UP000590564">
    <property type="component" value="Unassembled WGS sequence"/>
</dbReference>
<dbReference type="Proteomes" id="UP000571854">
    <property type="component" value="Unassembled WGS sequence"/>
</dbReference>
<dbReference type="EMBL" id="JACHED010000005">
    <property type="protein sequence ID" value="MBB6497754.1"/>
    <property type="molecule type" value="Genomic_DNA"/>
</dbReference>
<dbReference type="Proteomes" id="UP000568063">
    <property type="component" value="Unassembled WGS sequence"/>
</dbReference>
<evidence type="ECO:0000313" key="5">
    <source>
        <dbReference type="EMBL" id="MBA2860925.1"/>
    </source>
</evidence>
<dbReference type="EMBL" id="JACDUJ010000001">
    <property type="protein sequence ID" value="MBA2846272.1"/>
    <property type="molecule type" value="Genomic_DNA"/>
</dbReference>
<dbReference type="EMBL" id="JACDUI010000002">
    <property type="protein sequence ID" value="MBA2840849.1"/>
    <property type="molecule type" value="Genomic_DNA"/>
</dbReference>
<dbReference type="EMBL" id="JACDUO010000002">
    <property type="protein sequence ID" value="MBA2864464.1"/>
    <property type="molecule type" value="Genomic_DNA"/>
</dbReference>
<dbReference type="Proteomes" id="UP000522365">
    <property type="component" value="Unassembled WGS sequence"/>
</dbReference>
<evidence type="ECO:0000313" key="14">
    <source>
        <dbReference type="Proteomes" id="UP000567099"/>
    </source>
</evidence>
<evidence type="ECO:0000313" key="15">
    <source>
        <dbReference type="Proteomes" id="UP000568063"/>
    </source>
</evidence>
<evidence type="ECO:0000313" key="11">
    <source>
        <dbReference type="Proteomes" id="UP000522365"/>
    </source>
</evidence>
<evidence type="ECO:0000313" key="16">
    <source>
        <dbReference type="Proteomes" id="UP000571751"/>
    </source>
</evidence>
<dbReference type="RefSeq" id="WP_104837609.1">
    <property type="nucleotide sequence ID" value="NZ_CP026606.1"/>
</dbReference>
<evidence type="ECO:0000313" key="9">
    <source>
        <dbReference type="EMBL" id="MBB6497754.1"/>
    </source>
</evidence>
<evidence type="ECO:0000313" key="17">
    <source>
        <dbReference type="Proteomes" id="UP000571854"/>
    </source>
</evidence>
<evidence type="ECO:0000313" key="13">
    <source>
        <dbReference type="Proteomes" id="UP000563838"/>
    </source>
</evidence>
<dbReference type="Proteomes" id="UP000567099">
    <property type="component" value="Unassembled WGS sequence"/>
</dbReference>
<evidence type="ECO:0000313" key="10">
    <source>
        <dbReference type="Proteomes" id="UP000239462"/>
    </source>
</evidence>
<name>A0A2L1C9E0_METMI</name>
<reference evidence="11 13" key="3">
    <citation type="submission" date="2020-07" db="EMBL/GenBank/DDBJ databases">
        <title>Genomic Encyclopedia of Type Strains, Phase IV (KMG-V): Genome sequencing to study the core and pangenomes of soil and plant-associated prokaryotes.</title>
        <authorList>
            <person name="Whitman W."/>
        </authorList>
    </citation>
    <scope>NUCLEOTIDE SEQUENCE [LARGE SCALE GENOMIC DNA]</scope>
    <source>
        <strain evidence="2 13">A4</strain>
        <strain evidence="3 17">A5</strain>
        <strain evidence="8 12">C11</strain>
        <strain evidence="6 14">C13</strain>
        <strain evidence="7 16">C14</strain>
        <strain evidence="5 15">C9</strain>
        <strain evidence="9 18">D1</strain>
        <strain evidence="4 11">S1</strain>
    </source>
</reference>
<gene>
    <name evidence="2" type="ORF">HNP87_001381</name>
    <name evidence="3" type="ORF">HNP88_000456</name>
    <name evidence="4" type="ORF">HNP89_000979</name>
    <name evidence="5" type="ORF">HNP91_001757</name>
    <name evidence="8" type="ORF">HNP92_000930</name>
    <name evidence="6" type="ORF">HNP94_001486</name>
    <name evidence="7" type="ORF">HNP95_001147</name>
    <name evidence="9" type="ORF">HNP96_001813</name>
    <name evidence="1" type="ORF">MMJJ_05860</name>
</gene>
<evidence type="ECO:0000313" key="6">
    <source>
        <dbReference type="EMBL" id="MBA2864464.1"/>
    </source>
</evidence>
<dbReference type="Proteomes" id="UP000239462">
    <property type="component" value="Chromosome"/>
</dbReference>
<evidence type="ECO:0000313" key="1">
    <source>
        <dbReference type="EMBL" id="AVB76002.1"/>
    </source>
</evidence>
<evidence type="ECO:0000313" key="7">
    <source>
        <dbReference type="EMBL" id="MBA2868968.1"/>
    </source>
</evidence>
<protein>
    <submittedName>
        <fullName evidence="1">Uncharacterized protein</fullName>
    </submittedName>
</protein>
<proteinExistence type="predicted"/>
<dbReference type="EMBL" id="JACDUK010000002">
    <property type="protein sequence ID" value="MBA2853022.1"/>
    <property type="molecule type" value="Genomic_DNA"/>
</dbReference>
<evidence type="ECO:0000313" key="4">
    <source>
        <dbReference type="EMBL" id="MBA2853022.1"/>
    </source>
</evidence>
<evidence type="ECO:0000313" key="8">
    <source>
        <dbReference type="EMBL" id="MBB6401625.1"/>
    </source>
</evidence>
<reference evidence="10" key="1">
    <citation type="journal article" date="2018" name="Genome Announc.">
        <title>Complete Genome Sequence of the Methanococcus maripaludis Type Strain JJ (DSM 2067), a Model for Selenoprotein Synthesis in Archaea.</title>
        <authorList>
            <person name="Poehlein A."/>
            <person name="Heym D."/>
            <person name="Quitzke V."/>
            <person name="Fersch J."/>
            <person name="Daniel R."/>
            <person name="Rother M."/>
        </authorList>
    </citation>
    <scope>NUCLEOTIDE SEQUENCE [LARGE SCALE GENOMIC DNA]</scope>
    <source>
        <strain evidence="10">DSM 2067</strain>
    </source>
</reference>